<organism evidence="2 5">
    <name type="scientific">Adineta ricciae</name>
    <name type="common">Rotifer</name>
    <dbReference type="NCBI Taxonomy" id="249248"/>
    <lineage>
        <taxon>Eukaryota</taxon>
        <taxon>Metazoa</taxon>
        <taxon>Spiralia</taxon>
        <taxon>Gnathifera</taxon>
        <taxon>Rotifera</taxon>
        <taxon>Eurotatoria</taxon>
        <taxon>Bdelloidea</taxon>
        <taxon>Adinetida</taxon>
        <taxon>Adinetidae</taxon>
        <taxon>Adineta</taxon>
    </lineage>
</organism>
<proteinExistence type="predicted"/>
<dbReference type="EMBL" id="CAJNOR010013975">
    <property type="protein sequence ID" value="CAF1676115.1"/>
    <property type="molecule type" value="Genomic_DNA"/>
</dbReference>
<evidence type="ECO:0000256" key="1">
    <source>
        <dbReference type="SAM" id="MobiDB-lite"/>
    </source>
</evidence>
<dbReference type="AlphaFoldDB" id="A0A815W415"/>
<feature type="compositionally biased region" description="Low complexity" evidence="1">
    <location>
        <begin position="38"/>
        <end position="47"/>
    </location>
</feature>
<protein>
    <submittedName>
        <fullName evidence="2">Uncharacterized protein</fullName>
    </submittedName>
</protein>
<accession>A0A815W415</accession>
<sequence length="215" mass="23706">GECPEIQQHRQELNKAVKAAVRAGTIQNVTTNQASKPSQNQSTSNTNLNFANSNFPPFPSATISKQNTKPPPWAQKNTSITTNQINDITNDQLFEKLCNHIDQANEKANTKIQIMEETLKLSDNAIAVLHNRVSKMVEILQIIVQAVALTTTLNDSEVNMAELVLKAMTCLGEEKNILNIGGDGQPRSQEKDDTMIIEVPVRQTQADQSTKSNVQ</sequence>
<dbReference type="Proteomes" id="UP000663828">
    <property type="component" value="Unassembled WGS sequence"/>
</dbReference>
<feature type="non-terminal residue" evidence="2">
    <location>
        <position position="1"/>
    </location>
</feature>
<feature type="compositionally biased region" description="Polar residues" evidence="1">
    <location>
        <begin position="48"/>
        <end position="68"/>
    </location>
</feature>
<reference evidence="2" key="1">
    <citation type="submission" date="2021-02" db="EMBL/GenBank/DDBJ databases">
        <authorList>
            <person name="Nowell W R."/>
        </authorList>
    </citation>
    <scope>NUCLEOTIDE SEQUENCE</scope>
</reference>
<dbReference type="Proteomes" id="UP000663852">
    <property type="component" value="Unassembled WGS sequence"/>
</dbReference>
<evidence type="ECO:0000313" key="4">
    <source>
        <dbReference type="Proteomes" id="UP000663828"/>
    </source>
</evidence>
<feature type="compositionally biased region" description="Polar residues" evidence="1">
    <location>
        <begin position="28"/>
        <end position="37"/>
    </location>
</feature>
<keyword evidence="4" id="KW-1185">Reference proteome</keyword>
<evidence type="ECO:0000313" key="2">
    <source>
        <dbReference type="EMBL" id="CAF1540366.1"/>
    </source>
</evidence>
<feature type="region of interest" description="Disordered" evidence="1">
    <location>
        <begin position="28"/>
        <end position="78"/>
    </location>
</feature>
<name>A0A815W415_ADIRI</name>
<gene>
    <name evidence="2" type="ORF">EDS130_LOCUS45274</name>
    <name evidence="3" type="ORF">XAT740_LOCUS59633</name>
</gene>
<evidence type="ECO:0000313" key="5">
    <source>
        <dbReference type="Proteomes" id="UP000663852"/>
    </source>
</evidence>
<dbReference type="EMBL" id="CAJNOJ010001050">
    <property type="protein sequence ID" value="CAF1540366.1"/>
    <property type="molecule type" value="Genomic_DNA"/>
</dbReference>
<evidence type="ECO:0000313" key="3">
    <source>
        <dbReference type="EMBL" id="CAF1676115.1"/>
    </source>
</evidence>
<comment type="caution">
    <text evidence="2">The sequence shown here is derived from an EMBL/GenBank/DDBJ whole genome shotgun (WGS) entry which is preliminary data.</text>
</comment>